<dbReference type="RefSeq" id="XP_001248561.2">
    <property type="nucleotide sequence ID" value="XM_001248560.2"/>
</dbReference>
<feature type="transmembrane region" description="Helical" evidence="10">
    <location>
        <begin position="249"/>
        <end position="275"/>
    </location>
</feature>
<name>A0A0E1S0A3_COCIM</name>
<dbReference type="GO" id="GO:0042281">
    <property type="term" value="F:dolichyl pyrophosphate Man9GlcNAc2 alpha-1,3-glucosyltransferase activity"/>
    <property type="evidence" value="ECO:0007669"/>
    <property type="project" value="TreeGrafter"/>
</dbReference>
<evidence type="ECO:0000256" key="1">
    <source>
        <dbReference type="ARBA" id="ARBA00004477"/>
    </source>
</evidence>
<dbReference type="PANTHER" id="PTHR12413:SF1">
    <property type="entry name" value="DOLICHYL PYROPHOSPHATE MAN9GLCNAC2 ALPHA-1,3-GLUCOSYLTRANSFERASE"/>
    <property type="match status" value="1"/>
</dbReference>
<dbReference type="InParanoid" id="A0A0E1S0A3"/>
<feature type="compositionally biased region" description="Low complexity" evidence="11">
    <location>
        <begin position="1"/>
        <end position="14"/>
    </location>
</feature>
<keyword evidence="9 10" id="KW-0472">Membrane</keyword>
<feature type="transmembrane region" description="Helical" evidence="10">
    <location>
        <begin position="64"/>
        <end position="86"/>
    </location>
</feature>
<dbReference type="InterPro" id="IPR004856">
    <property type="entry name" value="Glyco_trans_ALG6/ALG8"/>
</dbReference>
<dbReference type="EC" id="2.4.1.-" evidence="10"/>
<feature type="transmembrane region" description="Helical" evidence="10">
    <location>
        <begin position="414"/>
        <end position="431"/>
    </location>
</feature>
<keyword evidence="6 10" id="KW-0812">Transmembrane</keyword>
<dbReference type="OrthoDB" id="5589195at2759"/>
<feature type="transmembrane region" description="Helical" evidence="10">
    <location>
        <begin position="287"/>
        <end position="311"/>
    </location>
</feature>
<keyword evidence="5 10" id="KW-0808">Transferase</keyword>
<evidence type="ECO:0000256" key="10">
    <source>
        <dbReference type="RuleBase" id="RU363110"/>
    </source>
</evidence>
<evidence type="ECO:0000256" key="7">
    <source>
        <dbReference type="ARBA" id="ARBA00022824"/>
    </source>
</evidence>
<dbReference type="KEGG" id="cim:CIMG_02332"/>
<organism evidence="12 13">
    <name type="scientific">Coccidioides immitis (strain RS)</name>
    <name type="common">Valley fever fungus</name>
    <dbReference type="NCBI Taxonomy" id="246410"/>
    <lineage>
        <taxon>Eukaryota</taxon>
        <taxon>Fungi</taxon>
        <taxon>Dikarya</taxon>
        <taxon>Ascomycota</taxon>
        <taxon>Pezizomycotina</taxon>
        <taxon>Eurotiomycetes</taxon>
        <taxon>Eurotiomycetidae</taxon>
        <taxon>Onygenales</taxon>
        <taxon>Onygenaceae</taxon>
        <taxon>Coccidioides</taxon>
    </lineage>
</organism>
<comment type="pathway">
    <text evidence="2 10">Protein modification; protein glycosylation.</text>
</comment>
<feature type="transmembrane region" description="Helical" evidence="10">
    <location>
        <begin position="166"/>
        <end position="187"/>
    </location>
</feature>
<evidence type="ECO:0000313" key="13">
    <source>
        <dbReference type="Proteomes" id="UP000001261"/>
    </source>
</evidence>
<evidence type="ECO:0000313" key="12">
    <source>
        <dbReference type="EMBL" id="EAS36978.2"/>
    </source>
</evidence>
<feature type="transmembrane region" description="Helical" evidence="10">
    <location>
        <begin position="550"/>
        <end position="570"/>
    </location>
</feature>
<keyword evidence="13" id="KW-1185">Reference proteome</keyword>
<evidence type="ECO:0000256" key="9">
    <source>
        <dbReference type="ARBA" id="ARBA00023136"/>
    </source>
</evidence>
<proteinExistence type="inferred from homology"/>
<dbReference type="EMBL" id="GG704911">
    <property type="protein sequence ID" value="EAS36978.2"/>
    <property type="molecule type" value="Genomic_DNA"/>
</dbReference>
<evidence type="ECO:0000256" key="8">
    <source>
        <dbReference type="ARBA" id="ARBA00022989"/>
    </source>
</evidence>
<dbReference type="VEuPathDB" id="FungiDB:CIMG_02332"/>
<reference evidence="13" key="2">
    <citation type="journal article" date="2010" name="Genome Res.">
        <title>Population genomic sequencing of Coccidioides fungi reveals recent hybridization and transposon control.</title>
        <authorList>
            <person name="Neafsey D.E."/>
            <person name="Barker B.M."/>
            <person name="Sharpton T.J."/>
            <person name="Stajich J.E."/>
            <person name="Park D.J."/>
            <person name="Whiston E."/>
            <person name="Hung C.-Y."/>
            <person name="McMahan C."/>
            <person name="White J."/>
            <person name="Sykes S."/>
            <person name="Heiman D."/>
            <person name="Young S."/>
            <person name="Zeng Q."/>
            <person name="Abouelleil A."/>
            <person name="Aftuck L."/>
            <person name="Bessette D."/>
            <person name="Brown A."/>
            <person name="FitzGerald M."/>
            <person name="Lui A."/>
            <person name="Macdonald J.P."/>
            <person name="Priest M."/>
            <person name="Orbach M.J."/>
            <person name="Galgiani J.N."/>
            <person name="Kirkland T.N."/>
            <person name="Cole G.T."/>
            <person name="Birren B.W."/>
            <person name="Henn M.R."/>
            <person name="Taylor J.W."/>
            <person name="Rounsley S.D."/>
        </authorList>
    </citation>
    <scope>GENOME REANNOTATION</scope>
    <source>
        <strain evidence="13">RS</strain>
    </source>
</reference>
<feature type="transmembrane region" description="Helical" evidence="10">
    <location>
        <begin position="199"/>
        <end position="218"/>
    </location>
</feature>
<dbReference type="Proteomes" id="UP000001261">
    <property type="component" value="Unassembled WGS sequence"/>
</dbReference>
<evidence type="ECO:0000256" key="2">
    <source>
        <dbReference type="ARBA" id="ARBA00004922"/>
    </source>
</evidence>
<feature type="transmembrane region" description="Helical" evidence="10">
    <location>
        <begin position="485"/>
        <end position="505"/>
    </location>
</feature>
<evidence type="ECO:0000256" key="5">
    <source>
        <dbReference type="ARBA" id="ARBA00022679"/>
    </source>
</evidence>
<evidence type="ECO:0000256" key="11">
    <source>
        <dbReference type="SAM" id="MobiDB-lite"/>
    </source>
</evidence>
<keyword evidence="4 10" id="KW-0328">Glycosyltransferase</keyword>
<comment type="subcellular location">
    <subcellularLocation>
        <location evidence="1 10">Endoplasmic reticulum membrane</location>
        <topology evidence="1 10">Multi-pass membrane protein</topology>
    </subcellularLocation>
</comment>
<feature type="transmembrane region" description="Helical" evidence="10">
    <location>
        <begin position="517"/>
        <end position="538"/>
    </location>
</feature>
<dbReference type="OMA" id="FQVPPMH"/>
<accession>A0A0E1S0A3</accession>
<feature type="transmembrane region" description="Helical" evidence="10">
    <location>
        <begin position="224"/>
        <end position="242"/>
    </location>
</feature>
<dbReference type="FunCoup" id="A0A0E1S0A3">
    <property type="interactions" value="930"/>
</dbReference>
<keyword evidence="8 10" id="KW-1133">Transmembrane helix</keyword>
<evidence type="ECO:0000256" key="4">
    <source>
        <dbReference type="ARBA" id="ARBA00022676"/>
    </source>
</evidence>
<protein>
    <recommendedName>
        <fullName evidence="10">Alpha-1,3-glucosyltransferase</fullName>
        <ecNumber evidence="10">2.4.1.-</ecNumber>
    </recommendedName>
</protein>
<dbReference type="GeneID" id="4568018"/>
<dbReference type="AlphaFoldDB" id="A0A0E1S0A3"/>
<keyword evidence="7 10" id="KW-0256">Endoplasmic reticulum</keyword>
<evidence type="ECO:0000256" key="3">
    <source>
        <dbReference type="ARBA" id="ARBA00008715"/>
    </source>
</evidence>
<dbReference type="PANTHER" id="PTHR12413">
    <property type="entry name" value="DOLICHYL GLYCOSYLTRANSFERASE"/>
    <property type="match status" value="1"/>
</dbReference>
<sequence length="600" mass="67547">MFAMTSPRPSTPSSHRPRKKRRLLASASSSTNIDLITGPNTSEQSPAFPLVSFLWPARTGVSQWLILPIILMAVGLFRWAVGLWGYSGHGMPPMYGDFEAQRHWMELTIHLPISSWYFYDLNWWGLDYPPLTAYHSWLLGKVGSLIDPSWFTLDVSRGIESPLLKVYMRATVVVSEYLVYIPAVVIFLRRYAREQRINIWAASVALVAILMQPATILIDHGHFQYNTVMLGLVVAASESIIAKRRLWACVFFVGALGFKQMALYFAPVIFSYMLGSCFTPKLRLGRLLGISLITITAFALVFAPLIAGAVYDNYRGIPMPNSQPPLFQSLPISLNDSSWLYAPLLLLCQSIHRIFPFARGLFEDKVANMWCAIHTFYKLSRFSSSTLQKASLAATVLSILVPCITIGRYPRPELLLFALANSAWGFFLCSFQVHEKSVLLPLLPMTLLLCGDGGLSKESRAWVGFGNILGAWTLFPLLKREELRVPYFVVTLLWAYLLGLPPTSFDLYRNREGSRDLHIFTKLLHLGCYLSMIVWHVFDAFVPPPPTKPDLWVVLNALIGTSGFGLIYLWCTVKLVQGARFTAQAIESPHPRISNTKKKQ</sequence>
<dbReference type="GO" id="GO:0005789">
    <property type="term" value="C:endoplasmic reticulum membrane"/>
    <property type="evidence" value="ECO:0007669"/>
    <property type="project" value="UniProtKB-SubCell"/>
</dbReference>
<dbReference type="UniPathway" id="UPA00378"/>
<feature type="region of interest" description="Disordered" evidence="11">
    <location>
        <begin position="1"/>
        <end position="27"/>
    </location>
</feature>
<gene>
    <name evidence="12" type="ORF">CIMG_02332</name>
</gene>
<dbReference type="Pfam" id="PF03155">
    <property type="entry name" value="Alg6_Alg8"/>
    <property type="match status" value="2"/>
</dbReference>
<reference evidence="13" key="1">
    <citation type="journal article" date="2009" name="Genome Res.">
        <title>Comparative genomic analyses of the human fungal pathogens Coccidioides and their relatives.</title>
        <authorList>
            <person name="Sharpton T.J."/>
            <person name="Stajich J.E."/>
            <person name="Rounsley S.D."/>
            <person name="Gardner M.J."/>
            <person name="Wortman J.R."/>
            <person name="Jordar V.S."/>
            <person name="Maiti R."/>
            <person name="Kodira C.D."/>
            <person name="Neafsey D.E."/>
            <person name="Zeng Q."/>
            <person name="Hung C.-Y."/>
            <person name="McMahan C."/>
            <person name="Muszewska A."/>
            <person name="Grynberg M."/>
            <person name="Mandel M.A."/>
            <person name="Kellner E.M."/>
            <person name="Barker B.M."/>
            <person name="Galgiani J.N."/>
            <person name="Orbach M.J."/>
            <person name="Kirkland T.N."/>
            <person name="Cole G.T."/>
            <person name="Henn M.R."/>
            <person name="Birren B.W."/>
            <person name="Taylor J.W."/>
        </authorList>
    </citation>
    <scope>NUCLEOTIDE SEQUENCE [LARGE SCALE GENOMIC DNA]</scope>
    <source>
        <strain evidence="13">RS</strain>
    </source>
</reference>
<comment type="similarity">
    <text evidence="3 10">Belongs to the ALG6/ALG8 glucosyltransferase family.</text>
</comment>
<evidence type="ECO:0000256" key="6">
    <source>
        <dbReference type="ARBA" id="ARBA00022692"/>
    </source>
</evidence>
<dbReference type="STRING" id="246410.A0A0E1S0A3"/>